<keyword evidence="1" id="KW-0812">Transmembrane</keyword>
<evidence type="ECO:0000313" key="2">
    <source>
        <dbReference type="EMBL" id="MBP2702823.1"/>
    </source>
</evidence>
<proteinExistence type="predicted"/>
<comment type="caution">
    <text evidence="2">The sequence shown here is derived from an EMBL/GenBank/DDBJ whole genome shotgun (WGS) entry which is preliminary data.</text>
</comment>
<feature type="transmembrane region" description="Helical" evidence="1">
    <location>
        <begin position="58"/>
        <end position="80"/>
    </location>
</feature>
<dbReference type="EMBL" id="JAFCNB010000001">
    <property type="protein sequence ID" value="MBP2702823.1"/>
    <property type="molecule type" value="Genomic_DNA"/>
</dbReference>
<evidence type="ECO:0000256" key="1">
    <source>
        <dbReference type="SAM" id="Phobius"/>
    </source>
</evidence>
<keyword evidence="1" id="KW-1133">Transmembrane helix</keyword>
<dbReference type="RefSeq" id="WP_210154073.1">
    <property type="nucleotide sequence ID" value="NZ_JAFCNB010000001.1"/>
</dbReference>
<dbReference type="Proteomes" id="UP000674234">
    <property type="component" value="Unassembled WGS sequence"/>
</dbReference>
<organism evidence="2 3">
    <name type="scientific">Microbispora oryzae</name>
    <dbReference type="NCBI Taxonomy" id="2806554"/>
    <lineage>
        <taxon>Bacteria</taxon>
        <taxon>Bacillati</taxon>
        <taxon>Actinomycetota</taxon>
        <taxon>Actinomycetes</taxon>
        <taxon>Streptosporangiales</taxon>
        <taxon>Streptosporangiaceae</taxon>
        <taxon>Microbispora</taxon>
    </lineage>
</organism>
<dbReference type="AlphaFoldDB" id="A0A941AI59"/>
<reference evidence="2" key="1">
    <citation type="submission" date="2021-02" db="EMBL/GenBank/DDBJ databases">
        <title>Draft genome sequence of Microbispora sp. RL4-1S isolated from rice leaves in Thailand.</title>
        <authorList>
            <person name="Muangham S."/>
            <person name="Duangmal K."/>
        </authorList>
    </citation>
    <scope>NUCLEOTIDE SEQUENCE</scope>
    <source>
        <strain evidence="2">RL4-1S</strain>
    </source>
</reference>
<dbReference type="InterPro" id="IPR047789">
    <property type="entry name" value="CU044_5270-like"/>
</dbReference>
<accession>A0A941AI59</accession>
<protein>
    <submittedName>
        <fullName evidence="2">CU044_5270 family protein</fullName>
    </submittedName>
</protein>
<sequence length="331" mass="35185">MNAEIEELARLLPPPGQPALPPLRHRQLLDHLSREIDADLARSPRRLRLPGLPMPARATVALSVALSVALAAVLVVAFVASRPRGPRIEEVSFTAPSVIQVPAATSKGVAETLERIADAAARRVAPAVGPGQYVYTRSAVSSSRPTAQRTFGGPVEGIPMHQRQTWLPGDPGATGIVREDGGDMTLHSSVDSASYRRIAALPADPRAVLEWLYTRQGDRSPSRAFDQVGMLLDPETIVPQGVRAALYRATALIPGVQLVPHARDALGRRGVGVAFTLNGERTEWIFDSATLSRLGTRDYLVTGSGRGGAGTVMSTDVVLDQRVVDDAGDAG</sequence>
<keyword evidence="3" id="KW-1185">Reference proteome</keyword>
<evidence type="ECO:0000313" key="3">
    <source>
        <dbReference type="Proteomes" id="UP000674234"/>
    </source>
</evidence>
<dbReference type="NCBIfam" id="NF038083">
    <property type="entry name" value="CU044_5270_fam"/>
    <property type="match status" value="1"/>
</dbReference>
<keyword evidence="1" id="KW-0472">Membrane</keyword>
<gene>
    <name evidence="2" type="ORF">JOL79_03270</name>
</gene>
<name>A0A941AI59_9ACTN</name>